<gene>
    <name evidence="6" type="ORF">AWM72_03420</name>
    <name evidence="7" type="ORF">CYJ28_05660</name>
</gene>
<keyword evidence="8" id="KW-1185">Reference proteome</keyword>
<evidence type="ECO:0000256" key="4">
    <source>
        <dbReference type="ARBA" id="ARBA00023136"/>
    </source>
</evidence>
<dbReference type="Pfam" id="PF06803">
    <property type="entry name" value="DUF1232"/>
    <property type="match status" value="1"/>
</dbReference>
<proteinExistence type="predicted"/>
<reference evidence="6 8" key="1">
    <citation type="journal article" date="2016" name="Genome Announc.">
        <title>Complete Genome Sequences of Aerococcus christensenii CCUG 28831T, Aerococcus sanguinicola CCUG 43001T, Aerococcus urinae CCUG 36881T, Aerococcus urinaeequi CCUG 28094T, Aerococcus urinaehominis CCUG 42038 BT, and Aerococcus viridans CCUG 4311T.</title>
        <authorList>
            <person name="Carkaci D."/>
            <person name="Dargis R."/>
            <person name="Nielsen X.C."/>
            <person name="Skovgaard O."/>
            <person name="Fuursted K."/>
            <person name="Christensen J.J."/>
        </authorList>
    </citation>
    <scope>NUCLEOTIDE SEQUENCE [LARGE SCALE GENOMIC DNA]</scope>
    <source>
        <strain evidence="6 8">CCUG43001</strain>
    </source>
</reference>
<dbReference type="RefSeq" id="WP_067973183.1">
    <property type="nucleotide sequence ID" value="NZ_CAJHKM010000004.1"/>
</dbReference>
<reference evidence="7 9" key="3">
    <citation type="submission" date="2017-12" db="EMBL/GenBank/DDBJ databases">
        <title>Phylogenetic diversity of female urinary microbiome.</title>
        <authorList>
            <person name="Thomas-White K."/>
            <person name="Wolfe A.J."/>
        </authorList>
    </citation>
    <scope>NUCLEOTIDE SEQUENCE [LARGE SCALE GENOMIC DNA]</scope>
    <source>
        <strain evidence="7 9">UMB0139</strain>
    </source>
</reference>
<dbReference type="AlphaFoldDB" id="A0A0X8FB21"/>
<dbReference type="OrthoDB" id="9800202at2"/>
<feature type="domain" description="DUF1232" evidence="5">
    <location>
        <begin position="30"/>
        <end position="64"/>
    </location>
</feature>
<reference evidence="8" key="2">
    <citation type="submission" date="2016-01" db="EMBL/GenBank/DDBJ databases">
        <title>Six Aerococcus type strain genome sequencing and assembly using PacBio and Illumina Hiseq.</title>
        <authorList>
            <person name="Carkaci D."/>
            <person name="Dargis R."/>
            <person name="Nielsen X.C."/>
            <person name="Skovgaard O."/>
            <person name="Fuursted K."/>
            <person name="Christensen J.J."/>
        </authorList>
    </citation>
    <scope>NUCLEOTIDE SEQUENCE [LARGE SCALE GENOMIC DNA]</scope>
    <source>
        <strain evidence="8">CCUG43001</strain>
    </source>
</reference>
<comment type="subcellular location">
    <subcellularLocation>
        <location evidence="1">Endomembrane system</location>
        <topology evidence="1">Multi-pass membrane protein</topology>
    </subcellularLocation>
</comment>
<dbReference type="KEGG" id="asan:AWM72_03420"/>
<keyword evidence="4" id="KW-0472">Membrane</keyword>
<dbReference type="Proteomes" id="UP000069912">
    <property type="component" value="Chromosome"/>
</dbReference>
<dbReference type="GO" id="GO:0012505">
    <property type="term" value="C:endomembrane system"/>
    <property type="evidence" value="ECO:0007669"/>
    <property type="project" value="UniProtKB-SubCell"/>
</dbReference>
<evidence type="ECO:0000256" key="2">
    <source>
        <dbReference type="ARBA" id="ARBA00022692"/>
    </source>
</evidence>
<keyword evidence="2" id="KW-0812">Transmembrane</keyword>
<evidence type="ECO:0000313" key="7">
    <source>
        <dbReference type="EMBL" id="PKZ21393.1"/>
    </source>
</evidence>
<dbReference type="GeneID" id="92903120"/>
<evidence type="ECO:0000313" key="6">
    <source>
        <dbReference type="EMBL" id="AMB93874.1"/>
    </source>
</evidence>
<dbReference type="EMBL" id="CP014160">
    <property type="protein sequence ID" value="AMB93874.1"/>
    <property type="molecule type" value="Genomic_DNA"/>
</dbReference>
<name>A0A0X8FB21_9LACT</name>
<evidence type="ECO:0000256" key="3">
    <source>
        <dbReference type="ARBA" id="ARBA00022989"/>
    </source>
</evidence>
<organism evidence="6 8">
    <name type="scientific">Aerococcus sanguinicola</name>
    <dbReference type="NCBI Taxonomy" id="119206"/>
    <lineage>
        <taxon>Bacteria</taxon>
        <taxon>Bacillati</taxon>
        <taxon>Bacillota</taxon>
        <taxon>Bacilli</taxon>
        <taxon>Lactobacillales</taxon>
        <taxon>Aerococcaceae</taxon>
        <taxon>Aerococcus</taxon>
    </lineage>
</organism>
<sequence>MKKNALTNSKTTLAQFVRALFKKETPTHIKVIMGIAIAYAVIPTDLLPDIFGPIGFADDAVIVSVLTTLAMSLLSKNDEVNDSKPEIKEAEKVEA</sequence>
<protein>
    <submittedName>
        <fullName evidence="7">DUF1232 domain-containing protein</fullName>
    </submittedName>
</protein>
<evidence type="ECO:0000256" key="1">
    <source>
        <dbReference type="ARBA" id="ARBA00004127"/>
    </source>
</evidence>
<keyword evidence="3" id="KW-1133">Transmembrane helix</keyword>
<dbReference type="EMBL" id="PKGY01000003">
    <property type="protein sequence ID" value="PKZ21393.1"/>
    <property type="molecule type" value="Genomic_DNA"/>
</dbReference>
<dbReference type="InterPro" id="IPR010652">
    <property type="entry name" value="DUF1232"/>
</dbReference>
<evidence type="ECO:0000259" key="5">
    <source>
        <dbReference type="Pfam" id="PF06803"/>
    </source>
</evidence>
<accession>A0A0X8FB21</accession>
<evidence type="ECO:0000313" key="8">
    <source>
        <dbReference type="Proteomes" id="UP000069912"/>
    </source>
</evidence>
<dbReference type="Proteomes" id="UP000234239">
    <property type="component" value="Unassembled WGS sequence"/>
</dbReference>
<evidence type="ECO:0000313" key="9">
    <source>
        <dbReference type="Proteomes" id="UP000234239"/>
    </source>
</evidence>